<keyword evidence="3" id="KW-0285">Flavoprotein</keyword>
<evidence type="ECO:0000256" key="7">
    <source>
        <dbReference type="ARBA" id="ARBA00023002"/>
    </source>
</evidence>
<accession>A0AAV4DW24</accession>
<evidence type="ECO:0000256" key="15">
    <source>
        <dbReference type="ARBA" id="ARBA00070160"/>
    </source>
</evidence>
<dbReference type="PANTHER" id="PTHR10632">
    <property type="entry name" value="SULFIDE:QUINONE OXIDOREDUCTASE"/>
    <property type="match status" value="1"/>
</dbReference>
<evidence type="ECO:0000256" key="2">
    <source>
        <dbReference type="ARBA" id="ARBA00004173"/>
    </source>
</evidence>
<dbReference type="PANTHER" id="PTHR10632:SF2">
    <property type="entry name" value="SULFIDE:QUINONE OXIDOREDUCTASE, MITOCHONDRIAL"/>
    <property type="match status" value="1"/>
</dbReference>
<dbReference type="Pfam" id="PF07992">
    <property type="entry name" value="Pyr_redox_2"/>
    <property type="match status" value="1"/>
</dbReference>
<dbReference type="InterPro" id="IPR036188">
    <property type="entry name" value="FAD/NAD-bd_sf"/>
</dbReference>
<evidence type="ECO:0000256" key="3">
    <source>
        <dbReference type="ARBA" id="ARBA00022630"/>
    </source>
</evidence>
<keyword evidence="19" id="KW-1185">Reference proteome</keyword>
<dbReference type="SUPFAM" id="SSF51905">
    <property type="entry name" value="FAD/NAD(P)-binding domain"/>
    <property type="match status" value="1"/>
</dbReference>
<keyword evidence="6" id="KW-0809">Transit peptide</keyword>
<evidence type="ECO:0000313" key="19">
    <source>
        <dbReference type="Proteomes" id="UP000735302"/>
    </source>
</evidence>
<evidence type="ECO:0000256" key="16">
    <source>
        <dbReference type="ARBA" id="ARBA00082958"/>
    </source>
</evidence>
<comment type="function">
    <text evidence="12">Catalyzes the oxidation of hydrogen sulfide with the help of a quinone, such as ubiquinone-10, giving rise to thiosulfate and ultimately to sulfane (molecular sulfur) atoms. Requires an additional electron acceptor; can use sulfite, sulfide or cyanide (in vitro). It is believed the in vivo electron acceptor is glutathione.</text>
</comment>
<dbReference type="GO" id="GO:0071949">
    <property type="term" value="F:FAD binding"/>
    <property type="evidence" value="ECO:0007669"/>
    <property type="project" value="TreeGrafter"/>
</dbReference>
<evidence type="ECO:0000256" key="5">
    <source>
        <dbReference type="ARBA" id="ARBA00022827"/>
    </source>
</evidence>
<dbReference type="Proteomes" id="UP000735302">
    <property type="component" value="Unassembled WGS sequence"/>
</dbReference>
<protein>
    <recommendedName>
        <fullName evidence="15">Sulfide:quinone oxidoreductase, mitochondrial</fullName>
        <ecNumber evidence="14">1.8.5.8</ecNumber>
    </recommendedName>
    <alternativeName>
        <fullName evidence="16">Sulfide quinone oxidoreductase</fullName>
    </alternativeName>
</protein>
<keyword evidence="5" id="KW-0274">FAD</keyword>
<comment type="similarity">
    <text evidence="13">Belongs to the SQRD family.</text>
</comment>
<evidence type="ECO:0000256" key="9">
    <source>
        <dbReference type="ARBA" id="ARBA00051038"/>
    </source>
</evidence>
<dbReference type="GO" id="GO:0070224">
    <property type="term" value="F:sulfide:quinone oxidoreductase activity"/>
    <property type="evidence" value="ECO:0007669"/>
    <property type="project" value="TreeGrafter"/>
</dbReference>
<gene>
    <name evidence="18" type="ORF">PoB_007510300</name>
</gene>
<evidence type="ECO:0000256" key="8">
    <source>
        <dbReference type="ARBA" id="ARBA00023128"/>
    </source>
</evidence>
<dbReference type="PRINTS" id="PR00411">
    <property type="entry name" value="PNDRDTASEI"/>
</dbReference>
<comment type="subcellular location">
    <subcellularLocation>
        <location evidence="2">Mitochondrion</location>
    </subcellularLocation>
</comment>
<evidence type="ECO:0000256" key="6">
    <source>
        <dbReference type="ARBA" id="ARBA00022946"/>
    </source>
</evidence>
<evidence type="ECO:0000313" key="18">
    <source>
        <dbReference type="EMBL" id="GFO48598.1"/>
    </source>
</evidence>
<evidence type="ECO:0000256" key="12">
    <source>
        <dbReference type="ARBA" id="ARBA00059167"/>
    </source>
</evidence>
<keyword evidence="7" id="KW-0560">Oxidoreductase</keyword>
<dbReference type="InterPro" id="IPR015904">
    <property type="entry name" value="Sulphide_quinone_reductase"/>
</dbReference>
<evidence type="ECO:0000256" key="4">
    <source>
        <dbReference type="ARBA" id="ARBA00022719"/>
    </source>
</evidence>
<dbReference type="FunFam" id="3.50.50.60:FF:000034">
    <property type="entry name" value="sulfide:quinone oxidoreductase, mitochondrial"/>
    <property type="match status" value="1"/>
</dbReference>
<dbReference type="GO" id="GO:0005739">
    <property type="term" value="C:mitochondrion"/>
    <property type="evidence" value="ECO:0007669"/>
    <property type="project" value="UniProtKB-SubCell"/>
</dbReference>
<evidence type="ECO:0000256" key="11">
    <source>
        <dbReference type="ARBA" id="ARBA00052986"/>
    </source>
</evidence>
<dbReference type="GO" id="GO:0048038">
    <property type="term" value="F:quinone binding"/>
    <property type="evidence" value="ECO:0007669"/>
    <property type="project" value="UniProtKB-KW"/>
</dbReference>
<evidence type="ECO:0000256" key="13">
    <source>
        <dbReference type="ARBA" id="ARBA00060891"/>
    </source>
</evidence>
<organism evidence="18 19">
    <name type="scientific">Plakobranchus ocellatus</name>
    <dbReference type="NCBI Taxonomy" id="259542"/>
    <lineage>
        <taxon>Eukaryota</taxon>
        <taxon>Metazoa</taxon>
        <taxon>Spiralia</taxon>
        <taxon>Lophotrochozoa</taxon>
        <taxon>Mollusca</taxon>
        <taxon>Gastropoda</taxon>
        <taxon>Heterobranchia</taxon>
        <taxon>Euthyneura</taxon>
        <taxon>Panpulmonata</taxon>
        <taxon>Sacoglossa</taxon>
        <taxon>Placobranchoidea</taxon>
        <taxon>Plakobranchidae</taxon>
        <taxon>Plakobranchus</taxon>
    </lineage>
</organism>
<evidence type="ECO:0000256" key="14">
    <source>
        <dbReference type="ARBA" id="ARBA00066447"/>
    </source>
</evidence>
<comment type="caution">
    <text evidence="18">The sequence shown here is derived from an EMBL/GenBank/DDBJ whole genome shotgun (WGS) entry which is preliminary data.</text>
</comment>
<proteinExistence type="inferred from homology"/>
<comment type="catalytic activity">
    <reaction evidence="11">
        <text>a quinone + hydrogen sulfide + glutathione + H(+) = S-sulfanylglutathione + a quinol</text>
        <dbReference type="Rhea" id="RHEA:55156"/>
        <dbReference type="ChEBI" id="CHEBI:15378"/>
        <dbReference type="ChEBI" id="CHEBI:24646"/>
        <dbReference type="ChEBI" id="CHEBI:29919"/>
        <dbReference type="ChEBI" id="CHEBI:57925"/>
        <dbReference type="ChEBI" id="CHEBI:58905"/>
        <dbReference type="ChEBI" id="CHEBI:132124"/>
        <dbReference type="EC" id="1.8.5.8"/>
    </reaction>
    <physiologicalReaction direction="left-to-right" evidence="11">
        <dbReference type="Rhea" id="RHEA:55157"/>
    </physiologicalReaction>
</comment>
<name>A0AAV4DW24_9GAST</name>
<sequence length="469" mass="51903">MALRSIITTKRAVCNWSRHHQATVVKLKAQKLTPIVQACFYSNKEAVPRPSQANSSYKVLIVGGGSGGNAVAAKFASLGKKCAVVEPSDLHYYQPIWTLVGAGLKGFQASVEPTRKVLPNSVDWIQDKAVKFDPQNNTVELGSGEKVEYDYLVVAMGIQLDYDKVDGLMEALEEDPAVASNYHPRWVNKTFPAMQNFEGGNAIFTFPNTPIKCAGAPQKIMYLAEEFFRKTGVRDDSKVIFNTSLGVIFGVKKYADALQKVIQSRNIQVNYRHNLVSVDHKNRTATFAKLDEDNELVPFEYNFLHVTPPMSSPDVLKTSPLVNETGYVDLNKHTLQHTKFSNVFGIGDCTSLPTSKTAAAIASQCGIVHKNLSAVMEGKKATPMYDGYTSCPLITGSNKCILAEFDYDLAPLETLPINQGVERRLAYGMKAYLMPEIYWNVMMKGKWNGPATFRKILHLGMSKSPKLQA</sequence>
<comment type="cofactor">
    <cofactor evidence="1">
        <name>FAD</name>
        <dbReference type="ChEBI" id="CHEBI:57692"/>
    </cofactor>
</comment>
<reference evidence="18 19" key="1">
    <citation type="journal article" date="2021" name="Elife">
        <title>Chloroplast acquisition without the gene transfer in kleptoplastic sea slugs, Plakobranchus ocellatus.</title>
        <authorList>
            <person name="Maeda T."/>
            <person name="Takahashi S."/>
            <person name="Yoshida T."/>
            <person name="Shimamura S."/>
            <person name="Takaki Y."/>
            <person name="Nagai Y."/>
            <person name="Toyoda A."/>
            <person name="Suzuki Y."/>
            <person name="Arimoto A."/>
            <person name="Ishii H."/>
            <person name="Satoh N."/>
            <person name="Nishiyama T."/>
            <person name="Hasebe M."/>
            <person name="Maruyama T."/>
            <person name="Minagawa J."/>
            <person name="Obokata J."/>
            <person name="Shigenobu S."/>
        </authorList>
    </citation>
    <scope>NUCLEOTIDE SEQUENCE [LARGE SCALE GENOMIC DNA]</scope>
</reference>
<dbReference type="Gene3D" id="3.50.50.60">
    <property type="entry name" value="FAD/NAD(P)-binding domain"/>
    <property type="match status" value="2"/>
</dbReference>
<feature type="domain" description="FAD/NAD(P)-binding" evidence="17">
    <location>
        <begin position="57"/>
        <end position="167"/>
    </location>
</feature>
<evidence type="ECO:0000259" key="17">
    <source>
        <dbReference type="Pfam" id="PF07992"/>
    </source>
</evidence>
<dbReference type="GO" id="GO:0106436">
    <property type="term" value="F:glutathione-dependent sulfide quinone oxidoreductase activity"/>
    <property type="evidence" value="ECO:0007669"/>
    <property type="project" value="UniProtKB-EC"/>
</dbReference>
<keyword evidence="8" id="KW-0496">Mitochondrion</keyword>
<comment type="catalytic activity">
    <reaction evidence="10">
        <text>ubiquinone-10 + hydrogen sulfide + glutathione + H(+) = S-sulfanylglutathione + ubiquinol-10</text>
        <dbReference type="Rhea" id="RHEA:62608"/>
        <dbReference type="ChEBI" id="CHEBI:15378"/>
        <dbReference type="ChEBI" id="CHEBI:29919"/>
        <dbReference type="ChEBI" id="CHEBI:46245"/>
        <dbReference type="ChEBI" id="CHEBI:57925"/>
        <dbReference type="ChEBI" id="CHEBI:58905"/>
        <dbReference type="ChEBI" id="CHEBI:64183"/>
    </reaction>
    <physiologicalReaction direction="left-to-right" evidence="10">
        <dbReference type="Rhea" id="RHEA:62609"/>
    </physiologicalReaction>
</comment>
<dbReference type="EC" id="1.8.5.8" evidence="14"/>
<dbReference type="GO" id="GO:0070221">
    <property type="term" value="P:sulfide oxidation, using sulfide:quinone oxidoreductase"/>
    <property type="evidence" value="ECO:0007669"/>
    <property type="project" value="TreeGrafter"/>
</dbReference>
<comment type="catalytic activity">
    <reaction evidence="9">
        <text>ubiquinone-10 + hydrogen sulfide + sulfite + 2 H(+) = ubiquinol-10 + thiosulfate</text>
        <dbReference type="Rhea" id="RHEA:38359"/>
        <dbReference type="ChEBI" id="CHEBI:15378"/>
        <dbReference type="ChEBI" id="CHEBI:17359"/>
        <dbReference type="ChEBI" id="CHEBI:29919"/>
        <dbReference type="ChEBI" id="CHEBI:33542"/>
        <dbReference type="ChEBI" id="CHEBI:46245"/>
        <dbReference type="ChEBI" id="CHEBI:64183"/>
    </reaction>
    <physiologicalReaction direction="left-to-right" evidence="9">
        <dbReference type="Rhea" id="RHEA:38360"/>
    </physiologicalReaction>
</comment>
<dbReference type="AlphaFoldDB" id="A0AAV4DW24"/>
<evidence type="ECO:0000256" key="10">
    <source>
        <dbReference type="ARBA" id="ARBA00052810"/>
    </source>
</evidence>
<dbReference type="InterPro" id="IPR023753">
    <property type="entry name" value="FAD/NAD-binding_dom"/>
</dbReference>
<keyword evidence="4" id="KW-0874">Quinone</keyword>
<evidence type="ECO:0000256" key="1">
    <source>
        <dbReference type="ARBA" id="ARBA00001974"/>
    </source>
</evidence>
<dbReference type="EMBL" id="BLXT01008438">
    <property type="protein sequence ID" value="GFO48598.1"/>
    <property type="molecule type" value="Genomic_DNA"/>
</dbReference>